<gene>
    <name evidence="3" type="ORF">R9X50_00380800</name>
</gene>
<dbReference type="EMBL" id="CP138584">
    <property type="protein sequence ID" value="WPH00974.1"/>
    <property type="molecule type" value="Genomic_DNA"/>
</dbReference>
<dbReference type="Proteomes" id="UP001303373">
    <property type="component" value="Chromosome 5"/>
</dbReference>
<feature type="compositionally biased region" description="Polar residues" evidence="1">
    <location>
        <begin position="184"/>
        <end position="197"/>
    </location>
</feature>
<dbReference type="Pfam" id="PF25499">
    <property type="entry name" value="Beta-prop_pof12"/>
    <property type="match status" value="1"/>
</dbReference>
<accession>A0AAQ3R7S9</accession>
<organism evidence="3 4">
    <name type="scientific">Acrodontium crateriforme</name>
    <dbReference type="NCBI Taxonomy" id="150365"/>
    <lineage>
        <taxon>Eukaryota</taxon>
        <taxon>Fungi</taxon>
        <taxon>Dikarya</taxon>
        <taxon>Ascomycota</taxon>
        <taxon>Pezizomycotina</taxon>
        <taxon>Dothideomycetes</taxon>
        <taxon>Dothideomycetidae</taxon>
        <taxon>Mycosphaerellales</taxon>
        <taxon>Teratosphaeriaceae</taxon>
        <taxon>Acrodontium</taxon>
    </lineage>
</organism>
<feature type="region of interest" description="Disordered" evidence="1">
    <location>
        <begin position="184"/>
        <end position="203"/>
    </location>
</feature>
<dbReference type="InterPro" id="IPR001810">
    <property type="entry name" value="F-box_dom"/>
</dbReference>
<dbReference type="Gene3D" id="1.20.1280.50">
    <property type="match status" value="1"/>
</dbReference>
<protein>
    <recommendedName>
        <fullName evidence="2">F-box domain-containing protein</fullName>
    </recommendedName>
</protein>
<dbReference type="SUPFAM" id="SSF50998">
    <property type="entry name" value="Quinoprotein alcohol dehydrogenase-like"/>
    <property type="match status" value="1"/>
</dbReference>
<reference evidence="3 4" key="1">
    <citation type="submission" date="2023-11" db="EMBL/GenBank/DDBJ databases">
        <title>An acidophilic fungus is an integral part of prey digestion in a carnivorous sundew plant.</title>
        <authorList>
            <person name="Tsai I.J."/>
        </authorList>
    </citation>
    <scope>NUCLEOTIDE SEQUENCE [LARGE SCALE GENOMIC DNA]</scope>
    <source>
        <strain evidence="3">169a</strain>
    </source>
</reference>
<dbReference type="InterPro" id="IPR036047">
    <property type="entry name" value="F-box-like_dom_sf"/>
</dbReference>
<sequence length="560" mass="62126">MAKRGREHEGSDIEHQAKRIKPLKVERLLSLSDELILRVLSYLPVPDLLVCQRLSHKYHGLAGDGQLWKAHYYNRFVRPRASKLPGLKDVGAPTGTLHFASRASKWLQDEHLVEKDARTNWKQQYKLRHNWSRGTCVAEEIQVADEAPVPPILVQLHNGVIYMADQVDGLRAWSAKADRRMLAQTNLPSSASRQPPTSLAIDSKEDDQDITRIAIGFESGSFSIYAFQHADGLLAHQYTQPSSSNGVISSISLAWPYAVTMTATQILSLYHFQDMAQEKNSNVQLAPPRLLHSLKSHTVWPPLSTSLRTSSTNLVISIAYALPTYLSGWTVGIQEVKIFLNGELDESRMASAIDEHYRPLAFSTRPMMHHLTRPVIGSLATSTATELRHIHSKPTSLSYTHPYLLVSQLDNTLTLYLVTSTSESLSISAGSRLWGHTSSVSGAHVGGRGKAVSVSRRGDELRVWELEGGFASAAARKRLATGDLSVQIRSDSRQSHIAEENSQAGLDLVNRNTSGATLDEKEDMAELTLTRGWIGFDEENVVVLKEQSQGKQALVIYDFT</sequence>
<evidence type="ECO:0000259" key="2">
    <source>
        <dbReference type="PROSITE" id="PS50181"/>
    </source>
</evidence>
<dbReference type="PROSITE" id="PS50181">
    <property type="entry name" value="FBOX"/>
    <property type="match status" value="1"/>
</dbReference>
<dbReference type="InterPro" id="IPR011047">
    <property type="entry name" value="Quinoprotein_ADH-like_sf"/>
</dbReference>
<evidence type="ECO:0000313" key="4">
    <source>
        <dbReference type="Proteomes" id="UP001303373"/>
    </source>
</evidence>
<keyword evidence="4" id="KW-1185">Reference proteome</keyword>
<evidence type="ECO:0000313" key="3">
    <source>
        <dbReference type="EMBL" id="WPH00974.1"/>
    </source>
</evidence>
<dbReference type="Pfam" id="PF12937">
    <property type="entry name" value="F-box-like"/>
    <property type="match status" value="1"/>
</dbReference>
<proteinExistence type="predicted"/>
<dbReference type="SUPFAM" id="SSF81383">
    <property type="entry name" value="F-box domain"/>
    <property type="match status" value="1"/>
</dbReference>
<feature type="domain" description="F-box" evidence="2">
    <location>
        <begin position="25"/>
        <end position="71"/>
    </location>
</feature>
<name>A0AAQ3R7S9_9PEZI</name>
<evidence type="ECO:0000256" key="1">
    <source>
        <dbReference type="SAM" id="MobiDB-lite"/>
    </source>
</evidence>
<dbReference type="AlphaFoldDB" id="A0AAQ3R7S9"/>